<name>A0AAW1DN18_9HEMI</name>
<dbReference type="AlphaFoldDB" id="A0AAW1DN18"/>
<reference evidence="2 3" key="1">
    <citation type="submission" date="2022-12" db="EMBL/GenBank/DDBJ databases">
        <title>Chromosome-level genome assembly of true bugs.</title>
        <authorList>
            <person name="Ma L."/>
            <person name="Li H."/>
        </authorList>
    </citation>
    <scope>NUCLEOTIDE SEQUENCE [LARGE SCALE GENOMIC DNA]</scope>
    <source>
        <strain evidence="2">Lab_2022b</strain>
    </source>
</reference>
<accession>A0AAW1DN18</accession>
<evidence type="ECO:0000313" key="2">
    <source>
        <dbReference type="EMBL" id="KAK9509730.1"/>
    </source>
</evidence>
<organism evidence="2 3">
    <name type="scientific">Rhynocoris fuscipes</name>
    <dbReference type="NCBI Taxonomy" id="488301"/>
    <lineage>
        <taxon>Eukaryota</taxon>
        <taxon>Metazoa</taxon>
        <taxon>Ecdysozoa</taxon>
        <taxon>Arthropoda</taxon>
        <taxon>Hexapoda</taxon>
        <taxon>Insecta</taxon>
        <taxon>Pterygota</taxon>
        <taxon>Neoptera</taxon>
        <taxon>Paraneoptera</taxon>
        <taxon>Hemiptera</taxon>
        <taxon>Heteroptera</taxon>
        <taxon>Panheteroptera</taxon>
        <taxon>Cimicomorpha</taxon>
        <taxon>Reduviidae</taxon>
        <taxon>Harpactorinae</taxon>
        <taxon>Harpactorini</taxon>
        <taxon>Rhynocoris</taxon>
    </lineage>
</organism>
<gene>
    <name evidence="2" type="ORF">O3M35_006984</name>
</gene>
<dbReference type="EMBL" id="JAPXFL010000003">
    <property type="protein sequence ID" value="KAK9509730.1"/>
    <property type="molecule type" value="Genomic_DNA"/>
</dbReference>
<protein>
    <submittedName>
        <fullName evidence="2">Uncharacterized protein</fullName>
    </submittedName>
</protein>
<comment type="caution">
    <text evidence="2">The sequence shown here is derived from an EMBL/GenBank/DDBJ whole genome shotgun (WGS) entry which is preliminary data.</text>
</comment>
<sequence length="67" mass="7404">MKSVLLLFISITLLLHLSATNSHSEEVEHEDSESGSDELFLPDGICQLCGNDEKLQELIAEYANTLV</sequence>
<dbReference type="Proteomes" id="UP001461498">
    <property type="component" value="Unassembled WGS sequence"/>
</dbReference>
<feature type="signal peptide" evidence="1">
    <location>
        <begin position="1"/>
        <end position="22"/>
    </location>
</feature>
<keyword evidence="1" id="KW-0732">Signal</keyword>
<evidence type="ECO:0000256" key="1">
    <source>
        <dbReference type="SAM" id="SignalP"/>
    </source>
</evidence>
<evidence type="ECO:0000313" key="3">
    <source>
        <dbReference type="Proteomes" id="UP001461498"/>
    </source>
</evidence>
<keyword evidence="3" id="KW-1185">Reference proteome</keyword>
<feature type="chain" id="PRO_5043418651" evidence="1">
    <location>
        <begin position="23"/>
        <end position="67"/>
    </location>
</feature>
<proteinExistence type="predicted"/>